<feature type="transmembrane region" description="Helical" evidence="1">
    <location>
        <begin position="55"/>
        <end position="82"/>
    </location>
</feature>
<evidence type="ECO:0000256" key="1">
    <source>
        <dbReference type="SAM" id="Phobius"/>
    </source>
</evidence>
<accession>A0A822ZW11</accession>
<keyword evidence="1" id="KW-0472">Membrane</keyword>
<protein>
    <submittedName>
        <fullName evidence="3">Uncharacterized protein</fullName>
    </submittedName>
</protein>
<sequence length="167" mass="18001">MCCTPFIIHDTVLCCASAISQRNNDENRDIGDRSLSLNRLPQTALYLLDGSELLLVIHGPGIIAGLFLPILGAVLDAMLILVKGSKITLTPVFDLQCDFLVLLKQRDGFKIRVLVEFDEGGRKEPSMFAVDGQVTTKVVIVRYPDAKDGDSTGAIVANTEAAAKGRG</sequence>
<dbReference type="Proteomes" id="UP000607653">
    <property type="component" value="Unassembled WGS sequence"/>
</dbReference>
<dbReference type="AlphaFoldDB" id="A0A822ZW11"/>
<evidence type="ECO:0000313" key="2">
    <source>
        <dbReference type="EMBL" id="DAD21850.1"/>
    </source>
</evidence>
<reference evidence="3 4" key="1">
    <citation type="journal article" date="2020" name="Mol. Biol. Evol.">
        <title>Distinct Expression and Methylation Patterns for Genes with Different Fates following a Single Whole-Genome Duplication in Flowering Plants.</title>
        <authorList>
            <person name="Shi T."/>
            <person name="Rahmani R.S."/>
            <person name="Gugger P.F."/>
            <person name="Wang M."/>
            <person name="Li H."/>
            <person name="Zhang Y."/>
            <person name="Li Z."/>
            <person name="Wang Q."/>
            <person name="Van de Peer Y."/>
            <person name="Marchal K."/>
            <person name="Chen J."/>
        </authorList>
    </citation>
    <scope>NUCLEOTIDE SEQUENCE [LARGE SCALE GENOMIC DNA]</scope>
    <source>
        <tissue evidence="3">Leaf</tissue>
    </source>
</reference>
<gene>
    <name evidence="2" type="ORF">HUJ06_023313</name>
    <name evidence="3" type="ORF">HUJ06_032008</name>
</gene>
<keyword evidence="4" id="KW-1185">Reference proteome</keyword>
<keyword evidence="1" id="KW-0812">Transmembrane</keyword>
<organism evidence="3 4">
    <name type="scientific">Nelumbo nucifera</name>
    <name type="common">Sacred lotus</name>
    <dbReference type="NCBI Taxonomy" id="4432"/>
    <lineage>
        <taxon>Eukaryota</taxon>
        <taxon>Viridiplantae</taxon>
        <taxon>Streptophyta</taxon>
        <taxon>Embryophyta</taxon>
        <taxon>Tracheophyta</taxon>
        <taxon>Spermatophyta</taxon>
        <taxon>Magnoliopsida</taxon>
        <taxon>Proteales</taxon>
        <taxon>Nelumbonaceae</taxon>
        <taxon>Nelumbo</taxon>
    </lineage>
</organism>
<keyword evidence="1" id="KW-1133">Transmembrane helix</keyword>
<proteinExistence type="predicted"/>
<name>A0A822ZW11_NELNU</name>
<comment type="caution">
    <text evidence="3">The sequence shown here is derived from an EMBL/GenBank/DDBJ whole genome shotgun (WGS) entry which is preliminary data.</text>
</comment>
<dbReference type="EMBL" id="DUZY01000151">
    <property type="protein sequence ID" value="DAD49442.1"/>
    <property type="molecule type" value="Genomic_DNA"/>
</dbReference>
<dbReference type="EMBL" id="DUZY01000001">
    <property type="protein sequence ID" value="DAD21850.1"/>
    <property type="molecule type" value="Genomic_DNA"/>
</dbReference>
<evidence type="ECO:0000313" key="4">
    <source>
        <dbReference type="Proteomes" id="UP000607653"/>
    </source>
</evidence>
<evidence type="ECO:0000313" key="3">
    <source>
        <dbReference type="EMBL" id="DAD49442.1"/>
    </source>
</evidence>